<gene>
    <name evidence="2" type="ORF">ACERK3_15960</name>
</gene>
<accession>A0ABV4U922</accession>
<evidence type="ECO:0000313" key="2">
    <source>
        <dbReference type="EMBL" id="MFA9479782.1"/>
    </source>
</evidence>
<organism evidence="2 3">
    <name type="scientific">Natronomicrosphaera hydrolytica</name>
    <dbReference type="NCBI Taxonomy" id="3242702"/>
    <lineage>
        <taxon>Bacteria</taxon>
        <taxon>Pseudomonadati</taxon>
        <taxon>Planctomycetota</taxon>
        <taxon>Phycisphaerae</taxon>
        <taxon>Phycisphaerales</taxon>
        <taxon>Phycisphaeraceae</taxon>
        <taxon>Natronomicrosphaera</taxon>
    </lineage>
</organism>
<dbReference type="InterPro" id="IPR036569">
    <property type="entry name" value="RpiB_LacA_LacB_sf"/>
</dbReference>
<proteinExistence type="predicted"/>
<name>A0ABV4U922_9BACT</name>
<sequence length="306" mass="32817">MANDHEQLVQQIADQVIAALRARGATPAPGNAPGRAPQSPAPIHPPVGVCTGDYSKFTELQTTRPLTTPRQTTSRSPQRNAVGVPPITHPSSPTPQAPTPALKGFVTAHQLEAAIKAAPDGVATLAADARLTPLAADFARHHPAKVRRASQQSHNPTNLAHNHATTSAPWLWWADAHCPAVQSLTADHRDRLRPATAPRTDVGLVEVVSDLARLVAQRRVQGGLLFVRSAARPICYANRCKNLRAVVGTCAETVDEAVRELGANVLVIEYPYISPATMSDLLERMLAQTPDLPANVARHLTDLHCR</sequence>
<evidence type="ECO:0000313" key="3">
    <source>
        <dbReference type="Proteomes" id="UP001575105"/>
    </source>
</evidence>
<dbReference type="RefSeq" id="WP_425346707.1">
    <property type="nucleotide sequence ID" value="NZ_JBGUBD010000012.1"/>
</dbReference>
<dbReference type="EMBL" id="JBGUBD010000012">
    <property type="protein sequence ID" value="MFA9479782.1"/>
    <property type="molecule type" value="Genomic_DNA"/>
</dbReference>
<protein>
    <submittedName>
        <fullName evidence="2">Uncharacterized protein</fullName>
    </submittedName>
</protein>
<evidence type="ECO:0000256" key="1">
    <source>
        <dbReference type="SAM" id="MobiDB-lite"/>
    </source>
</evidence>
<dbReference type="Proteomes" id="UP001575105">
    <property type="component" value="Unassembled WGS sequence"/>
</dbReference>
<keyword evidence="3" id="KW-1185">Reference proteome</keyword>
<feature type="region of interest" description="Disordered" evidence="1">
    <location>
        <begin position="23"/>
        <end position="100"/>
    </location>
</feature>
<dbReference type="Gene3D" id="3.40.1400.10">
    <property type="entry name" value="Sugar-phosphate isomerase, RpiB/LacA/LacB"/>
    <property type="match status" value="1"/>
</dbReference>
<comment type="caution">
    <text evidence="2">The sequence shown here is derived from an EMBL/GenBank/DDBJ whole genome shotgun (WGS) entry which is preliminary data.</text>
</comment>
<reference evidence="2 3" key="1">
    <citation type="submission" date="2024-08" db="EMBL/GenBank/DDBJ databases">
        <title>Whole-genome sequencing of halo(alkali)philic microorganisms from hypersaline lakes.</title>
        <authorList>
            <person name="Sorokin D.Y."/>
            <person name="Merkel A.Y."/>
            <person name="Messina E."/>
            <person name="Yakimov M."/>
        </authorList>
    </citation>
    <scope>NUCLEOTIDE SEQUENCE [LARGE SCALE GENOMIC DNA]</scope>
    <source>
        <strain evidence="2 3">AB-hyl4</strain>
    </source>
</reference>
<feature type="compositionally biased region" description="Low complexity" evidence="1">
    <location>
        <begin position="60"/>
        <end position="79"/>
    </location>
</feature>